<dbReference type="AlphaFoldDB" id="Q8TTE6"/>
<dbReference type="PANTHER" id="PTHR35936">
    <property type="entry name" value="MEMBRANE-BOUND LYTIC MUREIN TRANSGLYCOSYLASE F"/>
    <property type="match status" value="1"/>
</dbReference>
<evidence type="ECO:0000256" key="6">
    <source>
        <dbReference type="ARBA" id="ARBA00023136"/>
    </source>
</evidence>
<feature type="transmembrane region" description="Helical" evidence="7">
    <location>
        <begin position="406"/>
        <end position="427"/>
    </location>
</feature>
<keyword evidence="6 7" id="KW-0472">Membrane</keyword>
<keyword evidence="4" id="KW-0732">Signal</keyword>
<feature type="transmembrane region" description="Helical" evidence="7">
    <location>
        <begin position="43"/>
        <end position="63"/>
    </location>
</feature>
<feature type="transmembrane region" description="Helical" evidence="7">
    <location>
        <begin position="75"/>
        <end position="97"/>
    </location>
</feature>
<feature type="transmembrane region" description="Helical" evidence="7">
    <location>
        <begin position="298"/>
        <end position="319"/>
    </location>
</feature>
<proteinExistence type="predicted"/>
<evidence type="ECO:0000313" key="9">
    <source>
        <dbReference type="EMBL" id="AAM03935.1"/>
    </source>
</evidence>
<name>Q8TTE6_METAC</name>
<dbReference type="HOGENOM" id="CLU_381677_0_0_2"/>
<dbReference type="Pfam" id="PF00497">
    <property type="entry name" value="SBP_bac_3"/>
    <property type="match status" value="1"/>
</dbReference>
<evidence type="ECO:0000256" key="7">
    <source>
        <dbReference type="SAM" id="Phobius"/>
    </source>
</evidence>
<dbReference type="RefSeq" id="WP_011020540.1">
    <property type="nucleotide sequence ID" value="NC_003552.1"/>
</dbReference>
<dbReference type="GO" id="GO:0015293">
    <property type="term" value="F:symporter activity"/>
    <property type="evidence" value="ECO:0007669"/>
    <property type="project" value="InterPro"/>
</dbReference>
<dbReference type="InParanoid" id="Q8TTE6"/>
<dbReference type="OrthoDB" id="379646at2157"/>
<comment type="subcellular location">
    <subcellularLocation>
        <location evidence="1">Membrane</location>
        <topology evidence="1">Multi-pass membrane protein</topology>
    </subcellularLocation>
</comment>
<keyword evidence="10" id="KW-1185">Reference proteome</keyword>
<evidence type="ECO:0000256" key="3">
    <source>
        <dbReference type="ARBA" id="ARBA00022692"/>
    </source>
</evidence>
<feature type="transmembrane region" description="Helical" evidence="7">
    <location>
        <begin position="12"/>
        <end position="37"/>
    </location>
</feature>
<evidence type="ECO:0000256" key="5">
    <source>
        <dbReference type="ARBA" id="ARBA00022989"/>
    </source>
</evidence>
<keyword evidence="3 7" id="KW-0812">Transmembrane</keyword>
<dbReference type="PANTHER" id="PTHR35936:SF19">
    <property type="entry name" value="AMINO-ACID-BINDING PROTEIN YXEM-RELATED"/>
    <property type="match status" value="1"/>
</dbReference>
<feature type="transmembrane region" description="Helical" evidence="7">
    <location>
        <begin position="174"/>
        <end position="195"/>
    </location>
</feature>
<feature type="transmembrane region" description="Helical" evidence="7">
    <location>
        <begin position="207"/>
        <end position="234"/>
    </location>
</feature>
<evidence type="ECO:0000256" key="2">
    <source>
        <dbReference type="ARBA" id="ARBA00022448"/>
    </source>
</evidence>
<dbReference type="GO" id="GO:0016020">
    <property type="term" value="C:membrane"/>
    <property type="evidence" value="ECO:0007669"/>
    <property type="project" value="UniProtKB-SubCell"/>
</dbReference>
<feature type="transmembrane region" description="Helical" evidence="7">
    <location>
        <begin position="374"/>
        <end position="394"/>
    </location>
</feature>
<evidence type="ECO:0000256" key="1">
    <source>
        <dbReference type="ARBA" id="ARBA00004141"/>
    </source>
</evidence>
<evidence type="ECO:0000313" key="10">
    <source>
        <dbReference type="Proteomes" id="UP000002487"/>
    </source>
</evidence>
<feature type="transmembrane region" description="Helical" evidence="7">
    <location>
        <begin position="331"/>
        <end position="354"/>
    </location>
</feature>
<dbReference type="SMART" id="SM00062">
    <property type="entry name" value="PBPb"/>
    <property type="match status" value="1"/>
</dbReference>
<evidence type="ECO:0000259" key="8">
    <source>
        <dbReference type="SMART" id="SM00062"/>
    </source>
</evidence>
<gene>
    <name evidence="9" type="ordered locus">MA_0491</name>
</gene>
<dbReference type="EnsemblBacteria" id="AAM03935">
    <property type="protein sequence ID" value="AAM03935"/>
    <property type="gene ID" value="MA_0491"/>
</dbReference>
<dbReference type="InterPro" id="IPR036458">
    <property type="entry name" value="Na:dicarbo_symporter_sf"/>
</dbReference>
<dbReference type="InterPro" id="IPR001638">
    <property type="entry name" value="Solute-binding_3/MltF_N"/>
</dbReference>
<feature type="domain" description="Solute-binding protein family 3/N-terminal" evidence="8">
    <location>
        <begin position="493"/>
        <end position="718"/>
    </location>
</feature>
<dbReference type="InterPro" id="IPR001991">
    <property type="entry name" value="Na-dicarboxylate_symporter"/>
</dbReference>
<protein>
    <submittedName>
        <fullName evidence="9">Bacterial extracellular solute-binding family 3 protein</fullName>
    </submittedName>
</protein>
<dbReference type="KEGG" id="mac:MA_0491"/>
<accession>Q8TTE6</accession>
<evidence type="ECO:0000256" key="4">
    <source>
        <dbReference type="ARBA" id="ARBA00022729"/>
    </source>
</evidence>
<sequence length="738" mass="82626">MRWPKLSMTAWIFLGFFFGVFSGLFFGDLLSVLMPLSQAFIKIWQVTILPSVMISLILGIGSLNHSNSRDLMFRAGQVLLMFWGLGIALFFSFQLAFPVLKTASFFSTQDLSTPEELDLIEMFIPYNLFHSLSEGFLPAVVIFCICLGLALMGNEENRPLMNLLQILQTALDRVTGIIARTFPIVVFVTTAQIMGTITFEGLLELQVFLVSLAFLAALVVLGILPLLVSCFTTFSYRDIISTSSKAVILAFSSGTEFITLTLIIDGVKKLFEDSSCNGELKDGNEIESYTRVLVPLGYTFPLMGAFVPFLFILFIAWLYKNPLSLFEQLQLAAVGILSFFGPAKIAVGWLLNLMRLPADAFNLYISTSILRQSFTASMACMSIFSFATISAALVSGRCRLQRKKAAFSLSLIILVMAVLITGLNFAFAQLLENTYHGGDIISSMELPEDEQGVRPDELISTRVYFSVNDSLSTLPPDYPPEGDTVKLIKNRGTLRVGYNSNCIPFVYFNKNGSLVGYDVQMAYDLAQLLNVSKIEFVPVTGDSLPDDLNSGVCDIVMSSVTVTPERLDEIKFTESYMTVHMAFVVRDERKKEFLKLEEVRKIDDLRIAVLNNTAFAGVASELFPGAKIVKIDSIWDFFDGDQADVLFTTAEEGYTMTLVHPFYDVAIFEPHGSYEVLYAYPVAKNNSETFLPLLNYWIKIERDYGELDSKYDYWILGKSQKGYEPRWSVIQNVLHWVN</sequence>
<dbReference type="GeneID" id="1472383"/>
<keyword evidence="2" id="KW-0813">Transport</keyword>
<dbReference type="CDD" id="cd13530">
    <property type="entry name" value="PBP2_peptides_like"/>
    <property type="match status" value="1"/>
</dbReference>
<reference evidence="9 10" key="1">
    <citation type="journal article" date="2002" name="Genome Res.">
        <title>The genome of Methanosarcina acetivorans reveals extensive metabolic and physiological diversity.</title>
        <authorList>
            <person name="Galagan J.E."/>
            <person name="Nusbaum C."/>
            <person name="Roy A."/>
            <person name="Endrizzi M.G."/>
            <person name="Macdonald P."/>
            <person name="FitzHugh W."/>
            <person name="Calvo S."/>
            <person name="Engels R."/>
            <person name="Smirnov S."/>
            <person name="Atnoor D."/>
            <person name="Brown A."/>
            <person name="Allen N."/>
            <person name="Naylor J."/>
            <person name="Stange-Thomann N."/>
            <person name="DeArellano K."/>
            <person name="Johnson R."/>
            <person name="Linton L."/>
            <person name="McEwan P."/>
            <person name="McKernan K."/>
            <person name="Talamas J."/>
            <person name="Tirrell A."/>
            <person name="Ye W."/>
            <person name="Zimmer A."/>
            <person name="Barber R.D."/>
            <person name="Cann I."/>
            <person name="Graham D.E."/>
            <person name="Grahame D.A."/>
            <person name="Guss A."/>
            <person name="Hedderich R."/>
            <person name="Ingram-Smith C."/>
            <person name="Kuettner C.H."/>
            <person name="Krzycki J.A."/>
            <person name="Leigh J.A."/>
            <person name="Li W."/>
            <person name="Liu J."/>
            <person name="Mukhopadhyay B."/>
            <person name="Reeve J.N."/>
            <person name="Smith K."/>
            <person name="Springer T.A."/>
            <person name="Umayam L.A."/>
            <person name="White O."/>
            <person name="White R.H."/>
            <person name="de Macario E.C."/>
            <person name="Ferry J.G."/>
            <person name="Jarrell K.F."/>
            <person name="Jing H."/>
            <person name="Macario A.J.L."/>
            <person name="Paulsen I."/>
            <person name="Pritchett M."/>
            <person name="Sowers K.R."/>
            <person name="Swanson R.V."/>
            <person name="Zinder S.H."/>
            <person name="Lander E."/>
            <person name="Metcalf W.W."/>
            <person name="Birren B."/>
        </authorList>
    </citation>
    <scope>NUCLEOTIDE SEQUENCE [LARGE SCALE GENOMIC DNA]</scope>
    <source>
        <strain evidence="10">ATCC 35395 / DSM 2834 / JCM 12185 / C2A</strain>
    </source>
</reference>
<dbReference type="EMBL" id="AE010299">
    <property type="protein sequence ID" value="AAM03935.1"/>
    <property type="molecule type" value="Genomic_DNA"/>
</dbReference>
<dbReference type="Gene3D" id="3.40.190.10">
    <property type="entry name" value="Periplasmic binding protein-like II"/>
    <property type="match status" value="2"/>
</dbReference>
<dbReference type="Pfam" id="PF00375">
    <property type="entry name" value="SDF"/>
    <property type="match status" value="1"/>
</dbReference>
<organism evidence="9 10">
    <name type="scientific">Methanosarcina acetivorans (strain ATCC 35395 / DSM 2834 / JCM 12185 / C2A)</name>
    <dbReference type="NCBI Taxonomy" id="188937"/>
    <lineage>
        <taxon>Archaea</taxon>
        <taxon>Methanobacteriati</taxon>
        <taxon>Methanobacteriota</taxon>
        <taxon>Stenosarchaea group</taxon>
        <taxon>Methanomicrobia</taxon>
        <taxon>Methanosarcinales</taxon>
        <taxon>Methanosarcinaceae</taxon>
        <taxon>Methanosarcina</taxon>
    </lineage>
</organism>
<dbReference type="Proteomes" id="UP000002487">
    <property type="component" value="Chromosome"/>
</dbReference>
<feature type="transmembrane region" description="Helical" evidence="7">
    <location>
        <begin position="135"/>
        <end position="153"/>
    </location>
</feature>
<keyword evidence="5 7" id="KW-1133">Transmembrane helix</keyword>
<dbReference type="Gene3D" id="1.10.3860.10">
    <property type="entry name" value="Sodium:dicarboxylate symporter"/>
    <property type="match status" value="1"/>
</dbReference>
<feature type="transmembrane region" description="Helical" evidence="7">
    <location>
        <begin position="246"/>
        <end position="264"/>
    </location>
</feature>
<dbReference type="SUPFAM" id="SSF53850">
    <property type="entry name" value="Periplasmic binding protein-like II"/>
    <property type="match status" value="1"/>
</dbReference>
<dbReference type="STRING" id="188937.MA_0491"/>
<dbReference type="SUPFAM" id="SSF118215">
    <property type="entry name" value="Proton glutamate symport protein"/>
    <property type="match status" value="1"/>
</dbReference>